<dbReference type="EMBL" id="CVQV01000002">
    <property type="protein sequence ID" value="CRK74248.1"/>
    <property type="molecule type" value="Genomic_DNA"/>
</dbReference>
<sequence>MILTPDDIPAINRYFPATDINSMRFLTHDRDKLVLYLARVNELSITEASEQLDLLIAVRPTENLQHAG</sequence>
<evidence type="ECO:0000313" key="1">
    <source>
        <dbReference type="EMBL" id="CRK74248.1"/>
    </source>
</evidence>
<protein>
    <submittedName>
        <fullName evidence="1">Uncharacterized protein</fullName>
    </submittedName>
</protein>
<dbReference type="RefSeq" id="WP_048597538.1">
    <property type="nucleotide sequence ID" value="NZ_CBFHGK010000009.1"/>
</dbReference>
<gene>
    <name evidence="1" type="ORF">NIG5292_00275</name>
</gene>
<name>A0A0U1NHN3_9RHOB</name>
<reference evidence="1 2" key="1">
    <citation type="submission" date="2015-04" db="EMBL/GenBank/DDBJ databases">
        <authorList>
            <person name="Syromyatnikov M.Y."/>
            <person name="Popov V.N."/>
        </authorList>
    </citation>
    <scope>NUCLEOTIDE SEQUENCE [LARGE SCALE GENOMIC DNA]</scope>
    <source>
        <strain evidence="1 2">CECT 5292</strain>
    </source>
</reference>
<dbReference type="Proteomes" id="UP000048949">
    <property type="component" value="Unassembled WGS sequence"/>
</dbReference>
<evidence type="ECO:0000313" key="2">
    <source>
        <dbReference type="Proteomes" id="UP000048949"/>
    </source>
</evidence>
<proteinExistence type="predicted"/>
<keyword evidence="2" id="KW-1185">Reference proteome</keyword>
<accession>A0A0U1NHN3</accession>
<dbReference type="AlphaFoldDB" id="A0A0U1NHN3"/>
<organism evidence="1 2">
    <name type="scientific">Nereida ignava</name>
    <dbReference type="NCBI Taxonomy" id="282199"/>
    <lineage>
        <taxon>Bacteria</taxon>
        <taxon>Pseudomonadati</taxon>
        <taxon>Pseudomonadota</taxon>
        <taxon>Alphaproteobacteria</taxon>
        <taxon>Rhodobacterales</taxon>
        <taxon>Roseobacteraceae</taxon>
        <taxon>Nereida</taxon>
    </lineage>
</organism>